<proteinExistence type="predicted"/>
<sequence>MAQIPKSKKERAAAENRWKASLYKQQRLARQAHQCLELCRKYAQKVKNRNFLNAEERKMLGLRGEYEEAFEDASRQVRILKAMDKSQLYEKFGAHPEGRA</sequence>
<dbReference type="EMBL" id="HBHP01012505">
    <property type="protein sequence ID" value="CAD9759654.1"/>
    <property type="molecule type" value="Transcribed_RNA"/>
</dbReference>
<reference evidence="1" key="1">
    <citation type="submission" date="2021-01" db="EMBL/GenBank/DDBJ databases">
        <authorList>
            <person name="Corre E."/>
            <person name="Pelletier E."/>
            <person name="Niang G."/>
            <person name="Scheremetjew M."/>
            <person name="Finn R."/>
            <person name="Kale V."/>
            <person name="Holt S."/>
            <person name="Cochrane G."/>
            <person name="Meng A."/>
            <person name="Brown T."/>
            <person name="Cohen L."/>
        </authorList>
    </citation>
    <scope>NUCLEOTIDE SEQUENCE</scope>
    <source>
        <strain evidence="1">CCMP622</strain>
    </source>
</reference>
<evidence type="ECO:0000313" key="1">
    <source>
        <dbReference type="EMBL" id="CAD9759654.1"/>
    </source>
</evidence>
<accession>A0A7S2TPQ4</accession>
<name>A0A7S2TPQ4_9EUKA</name>
<organism evidence="1">
    <name type="scientific">Lotharella oceanica</name>
    <dbReference type="NCBI Taxonomy" id="641309"/>
    <lineage>
        <taxon>Eukaryota</taxon>
        <taxon>Sar</taxon>
        <taxon>Rhizaria</taxon>
        <taxon>Cercozoa</taxon>
        <taxon>Chlorarachniophyceae</taxon>
        <taxon>Lotharella</taxon>
    </lineage>
</organism>
<gene>
    <name evidence="1" type="ORF">LSP00402_LOCUS7769</name>
</gene>
<protein>
    <submittedName>
        <fullName evidence="1">Uncharacterized protein</fullName>
    </submittedName>
</protein>
<dbReference type="AlphaFoldDB" id="A0A7S2TPQ4"/>